<dbReference type="EMBL" id="LPAD01000111">
    <property type="protein sequence ID" value="KVN74822.1"/>
    <property type="molecule type" value="Genomic_DNA"/>
</dbReference>
<name>A0ABD4DUX1_9BURK</name>
<accession>A0ABD4DUX1</accession>
<comment type="caution">
    <text evidence="1">The sequence shown here is derived from an EMBL/GenBank/DDBJ whole genome shotgun (WGS) entry which is preliminary data.</text>
</comment>
<dbReference type="AlphaFoldDB" id="A0ABD4DUX1"/>
<organism evidence="1 2">
    <name type="scientific">Burkholderia ubonensis</name>
    <dbReference type="NCBI Taxonomy" id="101571"/>
    <lineage>
        <taxon>Bacteria</taxon>
        <taxon>Pseudomonadati</taxon>
        <taxon>Pseudomonadota</taxon>
        <taxon>Betaproteobacteria</taxon>
        <taxon>Burkholderiales</taxon>
        <taxon>Burkholderiaceae</taxon>
        <taxon>Burkholderia</taxon>
        <taxon>Burkholderia cepacia complex</taxon>
    </lineage>
</organism>
<dbReference type="Proteomes" id="UP000057910">
    <property type="component" value="Unassembled WGS sequence"/>
</dbReference>
<evidence type="ECO:0000313" key="2">
    <source>
        <dbReference type="Proteomes" id="UP000057910"/>
    </source>
</evidence>
<reference evidence="1 2" key="1">
    <citation type="submission" date="2015-11" db="EMBL/GenBank/DDBJ databases">
        <title>Expanding the genomic diversity of Burkholderia species for the development of highly accurate diagnostics.</title>
        <authorList>
            <person name="Sahl J."/>
            <person name="Keim P."/>
            <person name="Wagner D."/>
        </authorList>
    </citation>
    <scope>NUCLEOTIDE SEQUENCE [LARGE SCALE GENOMIC DNA]</scope>
    <source>
        <strain evidence="1 2">MSMB1585WGS</strain>
    </source>
</reference>
<protein>
    <submittedName>
        <fullName evidence="1">Uncharacterized protein</fullName>
    </submittedName>
</protein>
<evidence type="ECO:0000313" key="1">
    <source>
        <dbReference type="EMBL" id="KVN74822.1"/>
    </source>
</evidence>
<proteinExistence type="predicted"/>
<sequence length="61" mass="6687">MRRVAIGFTLSRAAARGPDRLPRMAQWGVAPCAATPANDPRVRFDHLYGRIDHLQSTAGGR</sequence>
<gene>
    <name evidence="1" type="ORF">WJ68_27825</name>
</gene>